<feature type="coiled-coil region" evidence="1">
    <location>
        <begin position="321"/>
        <end position="395"/>
    </location>
</feature>
<dbReference type="OrthoDB" id="9815057at2"/>
<name>A0A1G9YT18_9FIRM</name>
<protein>
    <recommendedName>
        <fullName evidence="4">Chromosome segregation ATPase</fullName>
    </recommendedName>
</protein>
<dbReference type="EMBL" id="FNHZ01000006">
    <property type="protein sequence ID" value="SDN11641.1"/>
    <property type="molecule type" value="Genomic_DNA"/>
</dbReference>
<reference evidence="3" key="1">
    <citation type="submission" date="2016-10" db="EMBL/GenBank/DDBJ databases">
        <authorList>
            <person name="Varghese N."/>
            <person name="Submissions S."/>
        </authorList>
    </citation>
    <scope>NUCLEOTIDE SEQUENCE [LARGE SCALE GENOMIC DNA]</scope>
    <source>
        <strain evidence="3">M83</strain>
    </source>
</reference>
<dbReference type="Proteomes" id="UP000187651">
    <property type="component" value="Unassembled WGS sequence"/>
</dbReference>
<evidence type="ECO:0008006" key="4">
    <source>
        <dbReference type="Google" id="ProtNLM"/>
    </source>
</evidence>
<organism evidence="2 3">
    <name type="scientific">Lachnospira pectinoschiza</name>
    <dbReference type="NCBI Taxonomy" id="28052"/>
    <lineage>
        <taxon>Bacteria</taxon>
        <taxon>Bacillati</taxon>
        <taxon>Bacillota</taxon>
        <taxon>Clostridia</taxon>
        <taxon>Lachnospirales</taxon>
        <taxon>Lachnospiraceae</taxon>
        <taxon>Lachnospira</taxon>
    </lineage>
</organism>
<dbReference type="RefSeq" id="WP_074521929.1">
    <property type="nucleotide sequence ID" value="NZ_FNHZ01000006.1"/>
</dbReference>
<keyword evidence="1" id="KW-0175">Coiled coil</keyword>
<accession>A0A1G9YT18</accession>
<keyword evidence="3" id="KW-1185">Reference proteome</keyword>
<evidence type="ECO:0000256" key="1">
    <source>
        <dbReference type="SAM" id="Coils"/>
    </source>
</evidence>
<sequence length="1478" mass="170822">MPQINRIRVNNVKYNFATQYYDDFIMRFNCKNTIYDLANGGGKSLLMLLLLQNMIPNCTLDEKQPIEKLFRQGGQNTCIHSLVEWKLDSAYIKDGFKYMTTGFCARKGKNNEEEGEESVAAASSSATVEYFNYCIFYREFGDNDIKNLPLTSNGERVTYNGLKSYLRDLNKNDFKYEVYIFDKKGEYQSFITKYGIYESAWEIVRGINKTEGHVRTYFETNYKTSRKVIEDLLIEEIIQKSFNNRLSVESDEGKMAETLLDIKDKLVELSKKHAQISAYDSQMSAIDGFKEYLESYEDFYNRKNKTSTDLYNLALTAKYEVKNAEEAIEEKRHGLEDLKESLDLENKNIAIAEVIEEQNSLNSLERLVEEFKTKSQKEQDNIDELEKSLSLYEALKDYEDYLEYQNNYSEVKVSLDGRLREDTDLVAELKQLAGAYNKLYKKSLKDLEEKKNLSDRDEKGLQAKHEDAKTALREADKELAGFTSLIKHNKDGIEGANKRLKAMMEEVGLLVAENADTDLISTDSQLNDLGENLEEVTKNYNENASKSASLKEEINALKALNTLLNSQAAELEDKENSNQKDEERIKSICEIYGKDLKDGLCELILETYNAIVKDYDKLNAESNALLKFIENVKKRTYICDDPMRNKLKSYLISQYGDDVVEGHEWFDALPVGQRRDVIKRTPFVEYGFIIKNDFERVKIDETLANFGRGGVIFPVISEQILIDTKLEINKDLIVFALKDMNFLRDPADIERELKLANDEFEEIGHKLDTLKDRKELVWNDYTFAFGYKLLTENQDSQKTIAEIKSEIETNTTKLEILEANLKTVTSKLTDQEKLKLDLEDKIEKMRHKSQSLKTIINFNKQIADVYKEVEELEKKIAEARERVSLSEENLAKISSQLDSAREVNLSYDKKIKSLNAIWDEEYSKYFEEGLDVSETFAIYETDIKGLESRFLGLKTALNSKNADVKDKETLMSHLKASIDKCVEQISYRGYSLDQIKLKYDEKNITKTNQKKLFEIKGHLTEAKKEHKNTVLELEAQEALYNRLDGSIAHGINQIETKYGEFKAFECKDPEGFMKQHKDLILKFKADLKEREAEIKSLESNLKDVTIIQKDLERIVKDAAMELPAEVSREDVVAIDLDLADYENVAKEYNNITKLEYKKVDEFAKQKQNLVDLLNGFNAEELAAEIKLSINIPDSYEKADNMINALTETNSLVELEKDRIHKGIEDMERIKDNFENRCIQTCSNIKTELDRLPKLSNINLDGEQISIISLDIPYVKEDFYKERMSDYIDETVVMAESFKDISERLKYIRNRLSWKRLFSVIVTDMNSIRVNLYKRERIKDQSRYLRYEEAVGSTGQSQGIYIQFLIAIINYISNMNDVAKEGVTGKTIFIDNPFGAAKDIYIWEPIFKLLATNHVQLIVPARGATPAIVGRFDVNYILGQKLVDNRQQTVVVDYYSNTTETELEYTRLDYEQASFDFVN</sequence>
<dbReference type="Gene3D" id="1.10.287.1490">
    <property type="match status" value="1"/>
</dbReference>
<feature type="coiled-coil region" evidence="1">
    <location>
        <begin position="533"/>
        <end position="584"/>
    </location>
</feature>
<gene>
    <name evidence="2" type="ORF">SAMN05216544_1902</name>
</gene>
<evidence type="ECO:0000313" key="3">
    <source>
        <dbReference type="Proteomes" id="UP000187651"/>
    </source>
</evidence>
<feature type="coiled-coil region" evidence="1">
    <location>
        <begin position="444"/>
        <end position="478"/>
    </location>
</feature>
<feature type="coiled-coil region" evidence="1">
    <location>
        <begin position="800"/>
        <end position="896"/>
    </location>
</feature>
<feature type="coiled-coil region" evidence="1">
    <location>
        <begin position="1080"/>
        <end position="1107"/>
    </location>
</feature>
<evidence type="ECO:0000313" key="2">
    <source>
        <dbReference type="EMBL" id="SDN11641.1"/>
    </source>
</evidence>
<proteinExistence type="predicted"/>